<accession>A0A078AY33</accession>
<dbReference type="SUPFAM" id="SSF57850">
    <property type="entry name" value="RING/U-box"/>
    <property type="match status" value="1"/>
</dbReference>
<proteinExistence type="predicted"/>
<gene>
    <name evidence="3" type="primary">Contig5234.g5613</name>
    <name evidence="3" type="ORF">STYLEM_16438</name>
</gene>
<keyword evidence="1" id="KW-0863">Zinc-finger</keyword>
<keyword evidence="4" id="KW-1185">Reference proteome</keyword>
<dbReference type="InterPro" id="IPR001841">
    <property type="entry name" value="Znf_RING"/>
</dbReference>
<dbReference type="PROSITE" id="PS50089">
    <property type="entry name" value="ZF_RING_2"/>
    <property type="match status" value="1"/>
</dbReference>
<evidence type="ECO:0000259" key="2">
    <source>
        <dbReference type="PROSITE" id="PS50089"/>
    </source>
</evidence>
<dbReference type="Proteomes" id="UP000039865">
    <property type="component" value="Unassembled WGS sequence"/>
</dbReference>
<protein>
    <submittedName>
        <fullName evidence="3">Traf-type zinc finger family protein</fullName>
    </submittedName>
</protein>
<evidence type="ECO:0000256" key="1">
    <source>
        <dbReference type="PROSITE-ProRule" id="PRU00175"/>
    </source>
</evidence>
<evidence type="ECO:0000313" key="4">
    <source>
        <dbReference type="Proteomes" id="UP000039865"/>
    </source>
</evidence>
<dbReference type="GO" id="GO:0008270">
    <property type="term" value="F:zinc ion binding"/>
    <property type="evidence" value="ECO:0007669"/>
    <property type="project" value="UniProtKB-KW"/>
</dbReference>
<evidence type="ECO:0000313" key="3">
    <source>
        <dbReference type="EMBL" id="CDW87335.1"/>
    </source>
</evidence>
<dbReference type="Gene3D" id="3.30.40.10">
    <property type="entry name" value="Zinc/RING finger domain, C3HC4 (zinc finger)"/>
    <property type="match status" value="1"/>
</dbReference>
<sequence>MGPQIDPQLQQDDELNFLLSPAQSYPPDSIDNFFICKVCLQVIQDPKECSKCQTAFCGKCIDDWVKSLQRQRNKGINCPIRCEDVEFKEIHRFANERLKQTQFKCSYIGCQQVNTYELAIKHSEICDYRVIKCACEQTYQLGQINLHAQQCDKVRIKCQKCNIFYLSSQKDQHDCISTYKQIVNKYRNQQDKLIKMINVFCPNGHCLFPQVGPAEFHIKQYGFHGGNTQCDYCRRSMLQKDKLYWRCQELCDYDICHKCIYTIKK</sequence>
<dbReference type="InParanoid" id="A0A078AY33"/>
<dbReference type="OMA" id="CKSCIST"/>
<name>A0A078AY33_STYLE</name>
<dbReference type="AlphaFoldDB" id="A0A078AY33"/>
<keyword evidence="1" id="KW-0862">Zinc</keyword>
<dbReference type="EMBL" id="CCKQ01015522">
    <property type="protein sequence ID" value="CDW87335.1"/>
    <property type="molecule type" value="Genomic_DNA"/>
</dbReference>
<dbReference type="InterPro" id="IPR013083">
    <property type="entry name" value="Znf_RING/FYVE/PHD"/>
</dbReference>
<reference evidence="3 4" key="1">
    <citation type="submission" date="2014-06" db="EMBL/GenBank/DDBJ databases">
        <authorList>
            <person name="Swart Estienne"/>
        </authorList>
    </citation>
    <scope>NUCLEOTIDE SEQUENCE [LARGE SCALE GENOMIC DNA]</scope>
    <source>
        <strain evidence="3 4">130c</strain>
    </source>
</reference>
<dbReference type="OrthoDB" id="295927at2759"/>
<keyword evidence="1" id="KW-0479">Metal-binding</keyword>
<organism evidence="3 4">
    <name type="scientific">Stylonychia lemnae</name>
    <name type="common">Ciliate</name>
    <dbReference type="NCBI Taxonomy" id="5949"/>
    <lineage>
        <taxon>Eukaryota</taxon>
        <taxon>Sar</taxon>
        <taxon>Alveolata</taxon>
        <taxon>Ciliophora</taxon>
        <taxon>Intramacronucleata</taxon>
        <taxon>Spirotrichea</taxon>
        <taxon>Stichotrichia</taxon>
        <taxon>Sporadotrichida</taxon>
        <taxon>Oxytrichidae</taxon>
        <taxon>Stylonychinae</taxon>
        <taxon>Stylonychia</taxon>
    </lineage>
</organism>
<feature type="domain" description="RING-type" evidence="2">
    <location>
        <begin position="36"/>
        <end position="80"/>
    </location>
</feature>